<evidence type="ECO:0000313" key="1">
    <source>
        <dbReference type="EMBL" id="OLF05560.1"/>
    </source>
</evidence>
<protein>
    <submittedName>
        <fullName evidence="1">Carboxyvinyl-carboxyphosphonate phosphorylmutase</fullName>
    </submittedName>
</protein>
<comment type="caution">
    <text evidence="1">The sequence shown here is derived from an EMBL/GenBank/DDBJ whole genome shotgun (WGS) entry which is preliminary data.</text>
</comment>
<dbReference type="PANTHER" id="PTHR42905:SF16">
    <property type="entry name" value="CARBOXYPHOSPHONOENOLPYRUVATE PHOSPHONOMUTASE-LIKE PROTEIN (AFU_ORTHOLOGUE AFUA_5G07230)"/>
    <property type="match status" value="1"/>
</dbReference>
<keyword evidence="2" id="KW-1185">Reference proteome</keyword>
<proteinExistence type="predicted"/>
<dbReference type="InterPro" id="IPR040442">
    <property type="entry name" value="Pyrv_kinase-like_dom_sf"/>
</dbReference>
<sequence>MTAETVARLRSLHVPGDPLILPNAWDAASAKAVVKAGFPVVATGSAAVADVLGYPDHQGAPAEEMFAAIARMVRVVDVPVTADIEAGYGLPAGELAERLAAVGVAGVNLEDTDHAGTGLVDTAEQAGYLAALRAATDLVINARVDSFIGASDPRAVLPDAIARARAYLDAGADCVYPILLADQELLGEFVEAVRPAPVNAVYMPGGLSLEVLRAAGVARVSFGPGLFRLGQSQLDRTLADLAQGTTPY</sequence>
<dbReference type="EMBL" id="MSIF01000027">
    <property type="protein sequence ID" value="OLF05560.1"/>
    <property type="molecule type" value="Genomic_DNA"/>
</dbReference>
<dbReference type="PANTHER" id="PTHR42905">
    <property type="entry name" value="PHOSPHOENOLPYRUVATE CARBOXYLASE"/>
    <property type="match status" value="1"/>
</dbReference>
<dbReference type="InterPro" id="IPR015813">
    <property type="entry name" value="Pyrv/PenolPyrv_kinase-like_dom"/>
</dbReference>
<evidence type="ECO:0000313" key="2">
    <source>
        <dbReference type="Proteomes" id="UP000185696"/>
    </source>
</evidence>
<accession>A0A7Z0WES6</accession>
<dbReference type="RefSeq" id="WP_075137428.1">
    <property type="nucleotide sequence ID" value="NZ_MSIF01000027.1"/>
</dbReference>
<dbReference type="AlphaFoldDB" id="A0A7Z0WES6"/>
<dbReference type="InterPro" id="IPR039556">
    <property type="entry name" value="ICL/PEPM"/>
</dbReference>
<gene>
    <name evidence="1" type="ORF">BLA60_35350</name>
</gene>
<reference evidence="1 2" key="1">
    <citation type="submission" date="2016-12" db="EMBL/GenBank/DDBJ databases">
        <title>The draft genome sequence of Actinophytocola xinjiangensis.</title>
        <authorList>
            <person name="Wang W."/>
            <person name="Yuan L."/>
        </authorList>
    </citation>
    <scope>NUCLEOTIDE SEQUENCE [LARGE SCALE GENOMIC DNA]</scope>
    <source>
        <strain evidence="1 2">CGMCC 4.4663</strain>
    </source>
</reference>
<dbReference type="Proteomes" id="UP000185696">
    <property type="component" value="Unassembled WGS sequence"/>
</dbReference>
<dbReference type="SUPFAM" id="SSF51621">
    <property type="entry name" value="Phosphoenolpyruvate/pyruvate domain"/>
    <property type="match status" value="1"/>
</dbReference>
<name>A0A7Z0WES6_9PSEU</name>
<dbReference type="GO" id="GO:0003824">
    <property type="term" value="F:catalytic activity"/>
    <property type="evidence" value="ECO:0007669"/>
    <property type="project" value="InterPro"/>
</dbReference>
<dbReference type="CDD" id="cd00377">
    <property type="entry name" value="ICL_PEPM"/>
    <property type="match status" value="1"/>
</dbReference>
<organism evidence="1 2">
    <name type="scientific">Actinophytocola xinjiangensis</name>
    <dbReference type="NCBI Taxonomy" id="485602"/>
    <lineage>
        <taxon>Bacteria</taxon>
        <taxon>Bacillati</taxon>
        <taxon>Actinomycetota</taxon>
        <taxon>Actinomycetes</taxon>
        <taxon>Pseudonocardiales</taxon>
        <taxon>Pseudonocardiaceae</taxon>
    </lineage>
</organism>
<dbReference type="Gene3D" id="3.20.20.60">
    <property type="entry name" value="Phosphoenolpyruvate-binding domains"/>
    <property type="match status" value="1"/>
</dbReference>
<dbReference type="Pfam" id="PF13714">
    <property type="entry name" value="PEP_mutase"/>
    <property type="match status" value="1"/>
</dbReference>
<dbReference type="OrthoDB" id="9780430at2"/>